<protein>
    <submittedName>
        <fullName evidence="4">WD40 repeat-like protein</fullName>
    </submittedName>
</protein>
<gene>
    <name evidence="4" type="ORF">SISSUDRAFT_1066410</name>
</gene>
<proteinExistence type="predicted"/>
<dbReference type="PANTHER" id="PTHR44019:SF8">
    <property type="entry name" value="POC1 CENTRIOLAR PROTEIN HOMOLOG"/>
    <property type="match status" value="1"/>
</dbReference>
<evidence type="ECO:0000256" key="1">
    <source>
        <dbReference type="ARBA" id="ARBA00022574"/>
    </source>
</evidence>
<evidence type="ECO:0000256" key="2">
    <source>
        <dbReference type="ARBA" id="ARBA00022737"/>
    </source>
</evidence>
<dbReference type="PROSITE" id="PS50294">
    <property type="entry name" value="WD_REPEATS_REGION"/>
    <property type="match status" value="1"/>
</dbReference>
<keyword evidence="5" id="KW-1185">Reference proteome</keyword>
<dbReference type="InterPro" id="IPR036322">
    <property type="entry name" value="WD40_repeat_dom_sf"/>
</dbReference>
<evidence type="ECO:0000313" key="5">
    <source>
        <dbReference type="Proteomes" id="UP000076798"/>
    </source>
</evidence>
<dbReference type="Gene3D" id="2.130.10.10">
    <property type="entry name" value="YVTN repeat-like/Quinoprotein amine dehydrogenase"/>
    <property type="match status" value="1"/>
</dbReference>
<reference evidence="4 5" key="1">
    <citation type="journal article" date="2016" name="Mol. Biol. Evol.">
        <title>Comparative Genomics of Early-Diverging Mushroom-Forming Fungi Provides Insights into the Origins of Lignocellulose Decay Capabilities.</title>
        <authorList>
            <person name="Nagy L.G."/>
            <person name="Riley R."/>
            <person name="Tritt A."/>
            <person name="Adam C."/>
            <person name="Daum C."/>
            <person name="Floudas D."/>
            <person name="Sun H."/>
            <person name="Yadav J.S."/>
            <person name="Pangilinan J."/>
            <person name="Larsson K.H."/>
            <person name="Matsuura K."/>
            <person name="Barry K."/>
            <person name="Labutti K."/>
            <person name="Kuo R."/>
            <person name="Ohm R.A."/>
            <person name="Bhattacharya S.S."/>
            <person name="Shirouzu T."/>
            <person name="Yoshinaga Y."/>
            <person name="Martin F.M."/>
            <person name="Grigoriev I.V."/>
            <person name="Hibbett D.S."/>
        </authorList>
    </citation>
    <scope>NUCLEOTIDE SEQUENCE [LARGE SCALE GENOMIC DNA]</scope>
    <source>
        <strain evidence="4 5">HHB10207 ss-3</strain>
    </source>
</reference>
<dbReference type="OrthoDB" id="3238562at2759"/>
<dbReference type="STRING" id="1314776.A0A165YCM2"/>
<dbReference type="Proteomes" id="UP000076798">
    <property type="component" value="Unassembled WGS sequence"/>
</dbReference>
<dbReference type="PROSITE" id="PS50082">
    <property type="entry name" value="WD_REPEATS_2"/>
    <property type="match status" value="1"/>
</dbReference>
<evidence type="ECO:0000313" key="4">
    <source>
        <dbReference type="EMBL" id="KZT33101.1"/>
    </source>
</evidence>
<dbReference type="InterPro" id="IPR015943">
    <property type="entry name" value="WD40/YVTN_repeat-like_dom_sf"/>
</dbReference>
<dbReference type="InterPro" id="IPR001680">
    <property type="entry name" value="WD40_rpt"/>
</dbReference>
<evidence type="ECO:0000256" key="3">
    <source>
        <dbReference type="PROSITE-ProRule" id="PRU00221"/>
    </source>
</evidence>
<accession>A0A165YCM2</accession>
<name>A0A165YCM2_9AGAM</name>
<feature type="repeat" description="WD" evidence="3">
    <location>
        <begin position="13"/>
        <end position="54"/>
    </location>
</feature>
<dbReference type="EMBL" id="KV428267">
    <property type="protein sequence ID" value="KZT33101.1"/>
    <property type="molecule type" value="Genomic_DNA"/>
</dbReference>
<dbReference type="SUPFAM" id="SSF50978">
    <property type="entry name" value="WD40 repeat-like"/>
    <property type="match status" value="1"/>
</dbReference>
<sequence>MAPLVYRPIPQPQMFHTDGINSVAFSPAGRRLASAGNDYSVKVWSFPESQLLHSVRTPAAALSLSWYDESELLCGLANGTMLRICEDGAEIMVHLYEGDEYPIEHLSIAKNGSRLAAGGNDTITVWRRKSESAQSSNGFDADNVLILPPPPKSYPSADKPIFVTAIHWFGPEDTQILAGYLTHGIVIWDVVLSSEHPVATALSSWKLPISVIAHVSLSPNHDTYAVADFDESFTTYRYPSNIEIHHFENEERETGIPIRSQFIHGGEILLGGNSQGQMSLWGSRRGTLLQTLSHEVRAPVRAFSARFDSAKEIFWIATAACIPGQRCEVTLWKAWDSDQPMGLRSQDIKKSYSEYSLCVPSLSSSSK</sequence>
<dbReference type="SMART" id="SM00320">
    <property type="entry name" value="WD40"/>
    <property type="match status" value="3"/>
</dbReference>
<dbReference type="PANTHER" id="PTHR44019">
    <property type="entry name" value="WD REPEAT-CONTAINING PROTEIN 55"/>
    <property type="match status" value="1"/>
</dbReference>
<organism evidence="4 5">
    <name type="scientific">Sistotremastrum suecicum HHB10207 ss-3</name>
    <dbReference type="NCBI Taxonomy" id="1314776"/>
    <lineage>
        <taxon>Eukaryota</taxon>
        <taxon>Fungi</taxon>
        <taxon>Dikarya</taxon>
        <taxon>Basidiomycota</taxon>
        <taxon>Agaricomycotina</taxon>
        <taxon>Agaricomycetes</taxon>
        <taxon>Sistotremastrales</taxon>
        <taxon>Sistotremastraceae</taxon>
        <taxon>Sistotremastrum</taxon>
    </lineage>
</organism>
<keyword evidence="1 3" id="KW-0853">WD repeat</keyword>
<dbReference type="AlphaFoldDB" id="A0A165YCM2"/>
<dbReference type="Pfam" id="PF00400">
    <property type="entry name" value="WD40"/>
    <property type="match status" value="1"/>
</dbReference>
<keyword evidence="2" id="KW-0677">Repeat</keyword>
<dbReference type="InterPro" id="IPR050505">
    <property type="entry name" value="WDR55/POC1"/>
</dbReference>